<dbReference type="EMBL" id="BMIF01000010">
    <property type="protein sequence ID" value="GGA75428.1"/>
    <property type="molecule type" value="Genomic_DNA"/>
</dbReference>
<dbReference type="Pfam" id="PF03372">
    <property type="entry name" value="Exo_endo_phos"/>
    <property type="match status" value="1"/>
</dbReference>
<dbReference type="Gene3D" id="3.60.10.10">
    <property type="entry name" value="Endonuclease/exonuclease/phosphatase"/>
    <property type="match status" value="1"/>
</dbReference>
<sequence length="278" mass="30728">MQKKAKLKLKPRTRIGPLVRSTLRQERRSYMDERHHDEPGELLVASYNVHKCVGLDRRFDPSRTAEVIAELGADIVALQEVDQRFGSRMGLLNLEWIKENTGLSPVGVVGMRDSHGWHGNIVLARGAVVEELNQFDLPGAEPRGALVVDLSLEFGPIRIIAAHLGLLRRSRQKQVETILTAAEPKDGRPALVMGDLNEWRLGGRSSLQALAPKFGPLHADLASFPARFPVWSLDRILASPVGLVSRLEVHDTPLARVASDHLPIKARVRMGTKNSEAA</sequence>
<name>A0A916S0H0_9HYPH</name>
<feature type="domain" description="Endonuclease/exonuclease/phosphatase" evidence="1">
    <location>
        <begin position="45"/>
        <end position="261"/>
    </location>
</feature>
<dbReference type="InterPro" id="IPR051916">
    <property type="entry name" value="GPI-anchor_lipid_remodeler"/>
</dbReference>
<evidence type="ECO:0000313" key="3">
    <source>
        <dbReference type="Proteomes" id="UP000636264"/>
    </source>
</evidence>
<gene>
    <name evidence="2" type="ORF">GCM10011385_31830</name>
</gene>
<organism evidence="2 3">
    <name type="scientific">Nitratireductor aestuarii</name>
    <dbReference type="NCBI Taxonomy" id="1735103"/>
    <lineage>
        <taxon>Bacteria</taxon>
        <taxon>Pseudomonadati</taxon>
        <taxon>Pseudomonadota</taxon>
        <taxon>Alphaproteobacteria</taxon>
        <taxon>Hyphomicrobiales</taxon>
        <taxon>Phyllobacteriaceae</taxon>
        <taxon>Nitratireductor</taxon>
    </lineage>
</organism>
<dbReference type="PANTHER" id="PTHR14859">
    <property type="entry name" value="CALCOFLUOR WHITE HYPERSENSITIVE PROTEIN PRECURSOR"/>
    <property type="match status" value="1"/>
</dbReference>
<dbReference type="GO" id="GO:0003824">
    <property type="term" value="F:catalytic activity"/>
    <property type="evidence" value="ECO:0007669"/>
    <property type="project" value="InterPro"/>
</dbReference>
<reference evidence="2" key="1">
    <citation type="journal article" date="2014" name="Int. J. Syst. Evol. Microbiol.">
        <title>Complete genome sequence of Corynebacterium casei LMG S-19264T (=DSM 44701T), isolated from a smear-ripened cheese.</title>
        <authorList>
            <consortium name="US DOE Joint Genome Institute (JGI-PGF)"/>
            <person name="Walter F."/>
            <person name="Albersmeier A."/>
            <person name="Kalinowski J."/>
            <person name="Ruckert C."/>
        </authorList>
    </citation>
    <scope>NUCLEOTIDE SEQUENCE</scope>
    <source>
        <strain evidence="2">CGMCC 1.15320</strain>
    </source>
</reference>
<evidence type="ECO:0000259" key="1">
    <source>
        <dbReference type="Pfam" id="PF03372"/>
    </source>
</evidence>
<dbReference type="SUPFAM" id="SSF56219">
    <property type="entry name" value="DNase I-like"/>
    <property type="match status" value="1"/>
</dbReference>
<dbReference type="InterPro" id="IPR005135">
    <property type="entry name" value="Endo/exonuclease/phosphatase"/>
</dbReference>
<dbReference type="AlphaFoldDB" id="A0A916S0H0"/>
<dbReference type="GO" id="GO:0016020">
    <property type="term" value="C:membrane"/>
    <property type="evidence" value="ECO:0007669"/>
    <property type="project" value="GOC"/>
</dbReference>
<evidence type="ECO:0000313" key="2">
    <source>
        <dbReference type="EMBL" id="GGA75428.1"/>
    </source>
</evidence>
<proteinExistence type="predicted"/>
<dbReference type="RefSeq" id="WP_244630402.1">
    <property type="nucleotide sequence ID" value="NZ_BMIF01000010.1"/>
</dbReference>
<dbReference type="PANTHER" id="PTHR14859:SF15">
    <property type="entry name" value="ENDONUCLEASE_EXONUCLEASE_PHOSPHATASE DOMAIN-CONTAINING PROTEIN"/>
    <property type="match status" value="1"/>
</dbReference>
<keyword evidence="3" id="KW-1185">Reference proteome</keyword>
<accession>A0A916S0H0</accession>
<dbReference type="GO" id="GO:0006506">
    <property type="term" value="P:GPI anchor biosynthetic process"/>
    <property type="evidence" value="ECO:0007669"/>
    <property type="project" value="TreeGrafter"/>
</dbReference>
<protein>
    <submittedName>
        <fullName evidence="2">Diguanylate cyclase</fullName>
    </submittedName>
</protein>
<reference evidence="2" key="2">
    <citation type="submission" date="2020-09" db="EMBL/GenBank/DDBJ databases">
        <authorList>
            <person name="Sun Q."/>
            <person name="Zhou Y."/>
        </authorList>
    </citation>
    <scope>NUCLEOTIDE SEQUENCE</scope>
    <source>
        <strain evidence="2">CGMCC 1.15320</strain>
    </source>
</reference>
<dbReference type="InterPro" id="IPR036691">
    <property type="entry name" value="Endo/exonu/phosph_ase_sf"/>
</dbReference>
<comment type="caution">
    <text evidence="2">The sequence shown here is derived from an EMBL/GenBank/DDBJ whole genome shotgun (WGS) entry which is preliminary data.</text>
</comment>
<dbReference type="Proteomes" id="UP000636264">
    <property type="component" value="Unassembled WGS sequence"/>
</dbReference>